<comment type="caution">
    <text evidence="1">The sequence shown here is derived from an EMBL/GenBank/DDBJ whole genome shotgun (WGS) entry which is preliminary data.</text>
</comment>
<proteinExistence type="predicted"/>
<name>A0A5C7Y0R9_9MYCO</name>
<reference evidence="1 2" key="1">
    <citation type="submission" date="2018-09" db="EMBL/GenBank/DDBJ databases">
        <title>Metagenome Assembled Genomes from an Advanced Water Purification Facility.</title>
        <authorList>
            <person name="Stamps B.W."/>
            <person name="Spear J.R."/>
        </authorList>
    </citation>
    <scope>NUCLEOTIDE SEQUENCE [LARGE SCALE GENOMIC DNA]</scope>
    <source>
        <strain evidence="1">Bin_29_2</strain>
    </source>
</reference>
<evidence type="ECO:0000313" key="1">
    <source>
        <dbReference type="EMBL" id="TXI55201.1"/>
    </source>
</evidence>
<accession>A0A5C7Y0R9</accession>
<dbReference type="Proteomes" id="UP000321797">
    <property type="component" value="Unassembled WGS sequence"/>
</dbReference>
<protein>
    <submittedName>
        <fullName evidence="1">Uncharacterized protein</fullName>
    </submittedName>
</protein>
<gene>
    <name evidence="1" type="ORF">E6Q54_13090</name>
</gene>
<evidence type="ECO:0000313" key="2">
    <source>
        <dbReference type="Proteomes" id="UP000321797"/>
    </source>
</evidence>
<organism evidence="1 2">
    <name type="scientific">Mycolicibacter arupensis</name>
    <dbReference type="NCBI Taxonomy" id="342002"/>
    <lineage>
        <taxon>Bacteria</taxon>
        <taxon>Bacillati</taxon>
        <taxon>Actinomycetota</taxon>
        <taxon>Actinomycetes</taxon>
        <taxon>Mycobacteriales</taxon>
        <taxon>Mycobacteriaceae</taxon>
        <taxon>Mycolicibacter</taxon>
    </lineage>
</organism>
<sequence length="133" mass="13767">MANTLLSGAALAVGLSRSPAPVTPAFSPAERSSGQAYLCERYRLAELAVRIATNTPNVDAGIARNSLTNGALILESAAADPAIDSKYRDGAQALATAYQTQAAMGNTATVDQYNVAIADTTAKTYAMHDLCSE</sequence>
<dbReference type="AlphaFoldDB" id="A0A5C7Y0R9"/>
<dbReference type="EMBL" id="SSGD01000072">
    <property type="protein sequence ID" value="TXI55201.1"/>
    <property type="molecule type" value="Genomic_DNA"/>
</dbReference>